<evidence type="ECO:0000259" key="7">
    <source>
        <dbReference type="PROSITE" id="PS50850"/>
    </source>
</evidence>
<dbReference type="KEGG" id="dwu:DVJ83_03060"/>
<feature type="transmembrane region" description="Helical" evidence="6">
    <location>
        <begin position="183"/>
        <end position="205"/>
    </location>
</feature>
<feature type="transmembrane region" description="Helical" evidence="6">
    <location>
        <begin position="421"/>
        <end position="439"/>
    </location>
</feature>
<feature type="domain" description="Major facilitator superfamily (MFS) profile" evidence="7">
    <location>
        <begin position="50"/>
        <end position="447"/>
    </location>
</feature>
<evidence type="ECO:0000256" key="6">
    <source>
        <dbReference type="SAM" id="Phobius"/>
    </source>
</evidence>
<dbReference type="PANTHER" id="PTHR23528:SF1">
    <property type="entry name" value="MAJOR FACILITATOR SUPERFAMILY (MFS) PROFILE DOMAIN-CONTAINING PROTEIN"/>
    <property type="match status" value="1"/>
</dbReference>
<accession>A0A345IF36</accession>
<evidence type="ECO:0000313" key="8">
    <source>
        <dbReference type="EMBL" id="AXG98308.1"/>
    </source>
</evidence>
<organism evidence="8 9">
    <name type="scientific">Deinococcus wulumuqiensis</name>
    <dbReference type="NCBI Taxonomy" id="980427"/>
    <lineage>
        <taxon>Bacteria</taxon>
        <taxon>Thermotogati</taxon>
        <taxon>Deinococcota</taxon>
        <taxon>Deinococci</taxon>
        <taxon>Deinococcales</taxon>
        <taxon>Deinococcaceae</taxon>
        <taxon>Deinococcus</taxon>
    </lineage>
</organism>
<feature type="transmembrane region" description="Helical" evidence="6">
    <location>
        <begin position="295"/>
        <end position="316"/>
    </location>
</feature>
<protein>
    <submittedName>
        <fullName evidence="8">MFS transporter</fullName>
    </submittedName>
</protein>
<evidence type="ECO:0000256" key="4">
    <source>
        <dbReference type="ARBA" id="ARBA00023136"/>
    </source>
</evidence>
<dbReference type="AlphaFoldDB" id="A0A345IF36"/>
<dbReference type="InterPro" id="IPR020846">
    <property type="entry name" value="MFS_dom"/>
</dbReference>
<comment type="subcellular location">
    <subcellularLocation>
        <location evidence="1">Membrane</location>
        <topology evidence="1">Multi-pass membrane protein</topology>
    </subcellularLocation>
</comment>
<dbReference type="PROSITE" id="PS50850">
    <property type="entry name" value="MFS"/>
    <property type="match status" value="1"/>
</dbReference>
<dbReference type="Proteomes" id="UP000253744">
    <property type="component" value="Chromosome"/>
</dbReference>
<feature type="transmembrane region" description="Helical" evidence="6">
    <location>
        <begin position="118"/>
        <end position="140"/>
    </location>
</feature>
<proteinExistence type="predicted"/>
<feature type="transmembrane region" description="Helical" evidence="6">
    <location>
        <begin position="328"/>
        <end position="346"/>
    </location>
</feature>
<dbReference type="InterPro" id="IPR036259">
    <property type="entry name" value="MFS_trans_sf"/>
</dbReference>
<dbReference type="PROSITE" id="PS00216">
    <property type="entry name" value="SUGAR_TRANSPORT_1"/>
    <property type="match status" value="1"/>
</dbReference>
<feature type="transmembrane region" description="Helical" evidence="6">
    <location>
        <begin position="146"/>
        <end position="163"/>
    </location>
</feature>
<dbReference type="Pfam" id="PF07690">
    <property type="entry name" value="MFS_1"/>
    <property type="match status" value="1"/>
</dbReference>
<keyword evidence="2 6" id="KW-0812">Transmembrane</keyword>
<dbReference type="PANTHER" id="PTHR23528">
    <property type="match status" value="1"/>
</dbReference>
<dbReference type="GO" id="GO:0016020">
    <property type="term" value="C:membrane"/>
    <property type="evidence" value="ECO:0007669"/>
    <property type="project" value="UniProtKB-SubCell"/>
</dbReference>
<evidence type="ECO:0000256" key="1">
    <source>
        <dbReference type="ARBA" id="ARBA00004141"/>
    </source>
</evidence>
<feature type="transmembrane region" description="Helical" evidence="6">
    <location>
        <begin position="384"/>
        <end position="401"/>
    </location>
</feature>
<evidence type="ECO:0000256" key="3">
    <source>
        <dbReference type="ARBA" id="ARBA00022989"/>
    </source>
</evidence>
<dbReference type="InterPro" id="IPR011701">
    <property type="entry name" value="MFS"/>
</dbReference>
<dbReference type="Gene3D" id="1.20.1250.20">
    <property type="entry name" value="MFS general substrate transporter like domains"/>
    <property type="match status" value="2"/>
</dbReference>
<feature type="transmembrane region" description="Helical" evidence="6">
    <location>
        <begin position="211"/>
        <end position="234"/>
    </location>
</feature>
<keyword evidence="3 6" id="KW-1133">Transmembrane helix</keyword>
<feature type="transmembrane region" description="Helical" evidence="6">
    <location>
        <begin position="352"/>
        <end position="372"/>
    </location>
</feature>
<sequence>MWSASGAGQKTAGHKHRPHATPYTVRHMTLPTPSRPAAALPASPLPSPWVLSAFWFGTAFLWLMLLTIYMPAHVVGFMGEGNKGTYLGLLNAIGAAIALVVPPLVGAHSDRTGRRLPYLRLGVGVNLAGLAVMGAAVALLAGSAGFWVYVLGFVLVQLGNNYATAPYSALIPQLVPPEQRGRYSGAMGTLQALGQLLGAAAGIAIGSHYGVSLPFVLMGLLLLGAAVVTLRGVVERAEQLAPTAPGEVMSWRELFAHAPFKWVFITRVLFALGQYSVQPFLQYYAGDVLRQKDPVMSSSLMLACIVVASIISAVLGGRLSDRIGRKPVIYFAGTVMTVMALLLLAAPSFAVALVLAFCFGLGFGAFTSVDWALGADAMPSKSSYARDMGIWHVAFVAPQFVNLPMGGLLDWGNRQGENFGYVLVFGSAALFFLLGVVLVRNVPESKRHGSAGQG</sequence>
<dbReference type="SUPFAM" id="SSF103473">
    <property type="entry name" value="MFS general substrate transporter"/>
    <property type="match status" value="1"/>
</dbReference>
<dbReference type="EMBL" id="CP031158">
    <property type="protein sequence ID" value="AXG98308.1"/>
    <property type="molecule type" value="Genomic_DNA"/>
</dbReference>
<gene>
    <name evidence="8" type="ORF">DVJ83_03060</name>
</gene>
<dbReference type="GO" id="GO:0022857">
    <property type="term" value="F:transmembrane transporter activity"/>
    <property type="evidence" value="ECO:0007669"/>
    <property type="project" value="InterPro"/>
</dbReference>
<keyword evidence="4 6" id="KW-0472">Membrane</keyword>
<feature type="region of interest" description="Disordered" evidence="5">
    <location>
        <begin position="1"/>
        <end position="22"/>
    </location>
</feature>
<dbReference type="STRING" id="1288484.GCA_000348665_02011"/>
<evidence type="ECO:0000256" key="2">
    <source>
        <dbReference type="ARBA" id="ARBA00022692"/>
    </source>
</evidence>
<name>A0A345IF36_9DEIO</name>
<evidence type="ECO:0000256" key="5">
    <source>
        <dbReference type="SAM" id="MobiDB-lite"/>
    </source>
</evidence>
<feature type="transmembrane region" description="Helical" evidence="6">
    <location>
        <begin position="84"/>
        <end position="106"/>
    </location>
</feature>
<dbReference type="InterPro" id="IPR005829">
    <property type="entry name" value="Sugar_transporter_CS"/>
</dbReference>
<feature type="transmembrane region" description="Helical" evidence="6">
    <location>
        <begin position="49"/>
        <end position="72"/>
    </location>
</feature>
<evidence type="ECO:0000313" key="9">
    <source>
        <dbReference type="Proteomes" id="UP000253744"/>
    </source>
</evidence>
<reference evidence="8 9" key="1">
    <citation type="submission" date="2018-07" db="EMBL/GenBank/DDBJ databases">
        <title>Complete Genome and Methylome Analysis of Deinococcus wulumuqiensis NEB 479.</title>
        <authorList>
            <person name="Fomenkov A."/>
            <person name="Luyten Y."/>
            <person name="Vincze T."/>
            <person name="Anton B.P."/>
            <person name="Clark T."/>
            <person name="Roberts R.J."/>
            <person name="Morgan R.D."/>
        </authorList>
    </citation>
    <scope>NUCLEOTIDE SEQUENCE [LARGE SCALE GENOMIC DNA]</scope>
    <source>
        <strain evidence="8 9">NEB 479</strain>
    </source>
</reference>